<accession>A0A1M5VNL1</accession>
<keyword evidence="4" id="KW-1185">Reference proteome</keyword>
<keyword evidence="2" id="KW-0812">Transmembrane</keyword>
<feature type="region of interest" description="Disordered" evidence="1">
    <location>
        <begin position="1"/>
        <end position="27"/>
    </location>
</feature>
<name>A0A1M5VNL1_9VIBR</name>
<proteinExistence type="predicted"/>
<keyword evidence="2" id="KW-1133">Transmembrane helix</keyword>
<evidence type="ECO:0000313" key="4">
    <source>
        <dbReference type="Proteomes" id="UP000184608"/>
    </source>
</evidence>
<keyword evidence="2" id="KW-0472">Membrane</keyword>
<feature type="transmembrane region" description="Helical" evidence="2">
    <location>
        <begin position="378"/>
        <end position="397"/>
    </location>
</feature>
<dbReference type="AlphaFoldDB" id="A0A1M5VNL1"/>
<organism evidence="3 4">
    <name type="scientific">Vibrio aerogenes CECT 7868</name>
    <dbReference type="NCBI Taxonomy" id="1216006"/>
    <lineage>
        <taxon>Bacteria</taxon>
        <taxon>Pseudomonadati</taxon>
        <taxon>Pseudomonadota</taxon>
        <taxon>Gammaproteobacteria</taxon>
        <taxon>Vibrionales</taxon>
        <taxon>Vibrionaceae</taxon>
        <taxon>Vibrio</taxon>
    </lineage>
</organism>
<feature type="transmembrane region" description="Helical" evidence="2">
    <location>
        <begin position="136"/>
        <end position="158"/>
    </location>
</feature>
<dbReference type="Proteomes" id="UP000184608">
    <property type="component" value="Unassembled WGS sequence"/>
</dbReference>
<sequence length="415" mass="47635">MTMTEDTANTSPQPSHTEQVTPSPEKPDAIVAKARLDYESELSCAIEEVDLILSYLCRKGMKIPPDIIQDILNTKQAFTENGKVSVTEESRFWQCYCALAEQIKPATLTSVKETAPSGFWQKQHKGHYKRVKRVPVYYGIAICILILLTMMMQSYYMIGLDVLNKSDKLYQAQADLQQQISQLTSQPQDTLSGEQKEQLKNLIREEKESGQKFDSNRIFLDQWNAVWRLGIQPQIRFSEYDDYIYHKKLSTAQKQLEQLKTQERTRQITRKIVRYQKVVDQLTSERQLQISNYLFFGARISAGHMIDLLEGYILPLLLGSLGAFTLVLRSIYQSFKEETFTVKSCLDYNLRILLGSVMGISSGMIFNKEQTVIDAEYSPMLIAFLIGYNVEILFSLMDNLARRLSQTDVSGKRMS</sequence>
<evidence type="ECO:0000256" key="2">
    <source>
        <dbReference type="SAM" id="Phobius"/>
    </source>
</evidence>
<gene>
    <name evidence="3" type="ORF">VA7868_00463</name>
</gene>
<dbReference type="EMBL" id="FQXZ01000005">
    <property type="protein sequence ID" value="SHH76842.1"/>
    <property type="molecule type" value="Genomic_DNA"/>
</dbReference>
<evidence type="ECO:0000256" key="1">
    <source>
        <dbReference type="SAM" id="MobiDB-lite"/>
    </source>
</evidence>
<feature type="transmembrane region" description="Helical" evidence="2">
    <location>
        <begin position="311"/>
        <end position="328"/>
    </location>
</feature>
<reference evidence="3 4" key="1">
    <citation type="submission" date="2016-11" db="EMBL/GenBank/DDBJ databases">
        <authorList>
            <person name="Jaros S."/>
            <person name="Januszkiewicz K."/>
            <person name="Wedrychowicz H."/>
        </authorList>
    </citation>
    <scope>NUCLEOTIDE SEQUENCE [LARGE SCALE GENOMIC DNA]</scope>
    <source>
        <strain evidence="3 4">CECT 7868</strain>
    </source>
</reference>
<feature type="transmembrane region" description="Helical" evidence="2">
    <location>
        <begin position="348"/>
        <end position="366"/>
    </location>
</feature>
<protein>
    <submittedName>
        <fullName evidence="3">Uncharacterized protein</fullName>
    </submittedName>
</protein>
<evidence type="ECO:0000313" key="3">
    <source>
        <dbReference type="EMBL" id="SHH76842.1"/>
    </source>
</evidence>
<feature type="compositionally biased region" description="Polar residues" evidence="1">
    <location>
        <begin position="1"/>
        <end position="22"/>
    </location>
</feature>